<comment type="caution">
    <text evidence="1">The sequence shown here is derived from an EMBL/GenBank/DDBJ whole genome shotgun (WGS) entry which is preliminary data.</text>
</comment>
<gene>
    <name evidence="1" type="ORF">HAX54_033271</name>
</gene>
<organism evidence="1 2">
    <name type="scientific">Datura stramonium</name>
    <name type="common">Jimsonweed</name>
    <name type="synonym">Common thornapple</name>
    <dbReference type="NCBI Taxonomy" id="4076"/>
    <lineage>
        <taxon>Eukaryota</taxon>
        <taxon>Viridiplantae</taxon>
        <taxon>Streptophyta</taxon>
        <taxon>Embryophyta</taxon>
        <taxon>Tracheophyta</taxon>
        <taxon>Spermatophyta</taxon>
        <taxon>Magnoliopsida</taxon>
        <taxon>eudicotyledons</taxon>
        <taxon>Gunneridae</taxon>
        <taxon>Pentapetalae</taxon>
        <taxon>asterids</taxon>
        <taxon>lamiids</taxon>
        <taxon>Solanales</taxon>
        <taxon>Solanaceae</taxon>
        <taxon>Solanoideae</taxon>
        <taxon>Datureae</taxon>
        <taxon>Datura</taxon>
    </lineage>
</organism>
<keyword evidence="2" id="KW-1185">Reference proteome</keyword>
<dbReference type="EMBL" id="JACEIK010004256">
    <property type="protein sequence ID" value="MCD9644822.1"/>
    <property type="molecule type" value="Genomic_DNA"/>
</dbReference>
<feature type="non-terminal residue" evidence="1">
    <location>
        <position position="1"/>
    </location>
</feature>
<evidence type="ECO:0000313" key="1">
    <source>
        <dbReference type="EMBL" id="MCD9644822.1"/>
    </source>
</evidence>
<evidence type="ECO:0000313" key="2">
    <source>
        <dbReference type="Proteomes" id="UP000823775"/>
    </source>
</evidence>
<protein>
    <submittedName>
        <fullName evidence="1">Uncharacterized protein</fullName>
    </submittedName>
</protein>
<name>A0ABS8VD59_DATST</name>
<feature type="non-terminal residue" evidence="1">
    <location>
        <position position="106"/>
    </location>
</feature>
<reference evidence="1 2" key="1">
    <citation type="journal article" date="2021" name="BMC Genomics">
        <title>Datura genome reveals duplications of psychoactive alkaloid biosynthetic genes and high mutation rate following tissue culture.</title>
        <authorList>
            <person name="Rajewski A."/>
            <person name="Carter-House D."/>
            <person name="Stajich J."/>
            <person name="Litt A."/>
        </authorList>
    </citation>
    <scope>NUCLEOTIDE SEQUENCE [LARGE SCALE GENOMIC DNA]</scope>
    <source>
        <strain evidence="1">AR-01</strain>
    </source>
</reference>
<sequence>LIEAIKNVLHRILDIPFDQGQKILGKFGELVLLGICHVSQILKPARPEEGGGGDDLRGLISFEACASIAWVRSSGFFKNGELSGSCVIEGSQGCPLLAFSTSCFLG</sequence>
<proteinExistence type="predicted"/>
<dbReference type="Proteomes" id="UP000823775">
    <property type="component" value="Unassembled WGS sequence"/>
</dbReference>
<accession>A0ABS8VD59</accession>